<dbReference type="EMBL" id="UINC01044326">
    <property type="protein sequence ID" value="SVB49629.1"/>
    <property type="molecule type" value="Genomic_DNA"/>
</dbReference>
<accession>A0A382EGV7</accession>
<dbReference type="AlphaFoldDB" id="A0A382EGV7"/>
<feature type="non-terminal residue" evidence="1">
    <location>
        <position position="1"/>
    </location>
</feature>
<gene>
    <name evidence="1" type="ORF">METZ01_LOCUS202483</name>
</gene>
<protein>
    <submittedName>
        <fullName evidence="1">Uncharacterized protein</fullName>
    </submittedName>
</protein>
<sequence>VTGLTTTGARVYQSRVYNLESSNLPGLLVYSNSETSDRATMQTTDSLTRTLDVIVEGYQRTATDLDDTLDTISAEVETAIAGDAPTLNGLSKDVFLSSTELTLTGEGDSPAGMVRMTWTVTYQTKTTAPTVAL</sequence>
<dbReference type="Gene3D" id="3.30.70.1700">
    <property type="entry name" value="Phage minor tail protein U"/>
    <property type="match status" value="1"/>
</dbReference>
<organism evidence="1">
    <name type="scientific">marine metagenome</name>
    <dbReference type="NCBI Taxonomy" id="408172"/>
    <lineage>
        <taxon>unclassified sequences</taxon>
        <taxon>metagenomes</taxon>
        <taxon>ecological metagenomes</taxon>
    </lineage>
</organism>
<dbReference type="InterPro" id="IPR038512">
    <property type="entry name" value="GpU-like_sf"/>
</dbReference>
<reference evidence="1" key="1">
    <citation type="submission" date="2018-05" db="EMBL/GenBank/DDBJ databases">
        <authorList>
            <person name="Lanie J.A."/>
            <person name="Ng W.-L."/>
            <person name="Kazmierczak K.M."/>
            <person name="Andrzejewski T.M."/>
            <person name="Davidsen T.M."/>
            <person name="Wayne K.J."/>
            <person name="Tettelin H."/>
            <person name="Glass J.I."/>
            <person name="Rusch D."/>
            <person name="Podicherti R."/>
            <person name="Tsui H.-C.T."/>
            <person name="Winkler M.E."/>
        </authorList>
    </citation>
    <scope>NUCLEOTIDE SEQUENCE</scope>
</reference>
<evidence type="ECO:0000313" key="1">
    <source>
        <dbReference type="EMBL" id="SVB49629.1"/>
    </source>
</evidence>
<proteinExistence type="predicted"/>
<name>A0A382EGV7_9ZZZZ</name>